<comment type="caution">
    <text evidence="2">The sequence shown here is derived from an EMBL/GenBank/DDBJ whole genome shotgun (WGS) entry which is preliminary data.</text>
</comment>
<reference evidence="2 3" key="1">
    <citation type="submission" date="2018-10" db="EMBL/GenBank/DDBJ databases">
        <title>Genomic Encyclopedia of Type Strains, Phase IV (KMG-IV): sequencing the most valuable type-strain genomes for metagenomic binning, comparative biology and taxonomic classification.</title>
        <authorList>
            <person name="Goeker M."/>
        </authorList>
    </citation>
    <scope>NUCLEOTIDE SEQUENCE [LARGE SCALE GENOMIC DNA]</scope>
    <source>
        <strain evidence="2 3">DSM 12769</strain>
    </source>
</reference>
<dbReference type="EMBL" id="RCDA01000001">
    <property type="protein sequence ID" value="RLK51366.1"/>
    <property type="molecule type" value="Genomic_DNA"/>
</dbReference>
<protein>
    <submittedName>
        <fullName evidence="2">DUF2889 family protein</fullName>
    </submittedName>
</protein>
<proteinExistence type="predicted"/>
<sequence length="187" mass="20926">MPLSPAADRTPIHRRQIECNGYRRDDGLWDIEAHLLDTRGYSFPNRWRPGGRIAAGDPLHQMALRLTVDDQLVIRDVEAAVDASPFPECAEVRARFRDLIGVRIGPGWRRSINRVVGGVKGCTHLVELLGPMATVAYQTLGTTRRPSADEEGAPRPPQLNTCHGWRESGEAVQVLYPRHFRPTDSDD</sequence>
<evidence type="ECO:0000313" key="3">
    <source>
        <dbReference type="Proteomes" id="UP000275461"/>
    </source>
</evidence>
<dbReference type="RefSeq" id="WP_121441782.1">
    <property type="nucleotide sequence ID" value="NZ_RCDA01000001.1"/>
</dbReference>
<dbReference type="AlphaFoldDB" id="A0A498CA63"/>
<evidence type="ECO:0000256" key="1">
    <source>
        <dbReference type="SAM" id="MobiDB-lite"/>
    </source>
</evidence>
<dbReference type="Proteomes" id="UP000275461">
    <property type="component" value="Unassembled WGS sequence"/>
</dbReference>
<keyword evidence="3" id="KW-1185">Reference proteome</keyword>
<gene>
    <name evidence="2" type="ORF">DFR31_1302</name>
</gene>
<evidence type="ECO:0000313" key="2">
    <source>
        <dbReference type="EMBL" id="RLK51366.1"/>
    </source>
</evidence>
<dbReference type="Pfam" id="PF11136">
    <property type="entry name" value="DUF2889"/>
    <property type="match status" value="1"/>
</dbReference>
<organism evidence="2 3">
    <name type="scientific">Alkalispirillum mobile</name>
    <dbReference type="NCBI Taxonomy" id="85925"/>
    <lineage>
        <taxon>Bacteria</taxon>
        <taxon>Pseudomonadati</taxon>
        <taxon>Pseudomonadota</taxon>
        <taxon>Gammaproteobacteria</taxon>
        <taxon>Chromatiales</taxon>
        <taxon>Ectothiorhodospiraceae</taxon>
        <taxon>Alkalispirillum</taxon>
    </lineage>
</organism>
<dbReference type="InterPro" id="IPR021312">
    <property type="entry name" value="DUF2889"/>
</dbReference>
<name>A0A498CA63_9GAMM</name>
<accession>A0A498CA63</accession>
<dbReference type="OrthoDB" id="6862397at2"/>
<feature type="region of interest" description="Disordered" evidence="1">
    <location>
        <begin position="143"/>
        <end position="164"/>
    </location>
</feature>